<reference evidence="2 3" key="1">
    <citation type="submission" date="2017-08" db="EMBL/GenBank/DDBJ databases">
        <authorList>
            <person name="Chaillou S."/>
        </authorList>
    </citation>
    <scope>NUCLEOTIDE SEQUENCE [LARGE SCALE GENOMIC DNA]</scope>
    <source>
        <strain evidence="2 3">MFPA15A1205</strain>
    </source>
</reference>
<dbReference type="InterPro" id="IPR052715">
    <property type="entry name" value="RAYT_transposase"/>
</dbReference>
<dbReference type="SUPFAM" id="SSF143422">
    <property type="entry name" value="Transposase IS200-like"/>
    <property type="match status" value="1"/>
</dbReference>
<dbReference type="RefSeq" id="WP_097192350.1">
    <property type="nucleotide sequence ID" value="NZ_JAAQXX010000006.1"/>
</dbReference>
<organism evidence="2 3">
    <name type="scientific">Pseudomonas lundensis</name>
    <dbReference type="NCBI Taxonomy" id="86185"/>
    <lineage>
        <taxon>Bacteria</taxon>
        <taxon>Pseudomonadati</taxon>
        <taxon>Pseudomonadota</taxon>
        <taxon>Gammaproteobacteria</taxon>
        <taxon>Pseudomonadales</taxon>
        <taxon>Pseudomonadaceae</taxon>
        <taxon>Pseudomonas</taxon>
    </lineage>
</organism>
<evidence type="ECO:0000259" key="1">
    <source>
        <dbReference type="SMART" id="SM01321"/>
    </source>
</evidence>
<dbReference type="SMART" id="SM01321">
    <property type="entry name" value="Y1_Tnp"/>
    <property type="match status" value="1"/>
</dbReference>
<accession>A0AAX2H9J4</accession>
<feature type="domain" description="Transposase IS200-like" evidence="1">
    <location>
        <begin position="17"/>
        <end position="131"/>
    </location>
</feature>
<dbReference type="GO" id="GO:0043565">
    <property type="term" value="F:sequence-specific DNA binding"/>
    <property type="evidence" value="ECO:0007669"/>
    <property type="project" value="TreeGrafter"/>
</dbReference>
<dbReference type="Gene3D" id="3.30.70.1290">
    <property type="entry name" value="Transposase IS200-like"/>
    <property type="match status" value="1"/>
</dbReference>
<dbReference type="EMBL" id="OBKZ01000034">
    <property type="protein sequence ID" value="SOB53566.1"/>
    <property type="molecule type" value="Genomic_DNA"/>
</dbReference>
<name>A0AAX2H9J4_9PSED</name>
<evidence type="ECO:0000313" key="2">
    <source>
        <dbReference type="EMBL" id="SOB53566.1"/>
    </source>
</evidence>
<dbReference type="PANTHER" id="PTHR36966:SF1">
    <property type="entry name" value="REP-ASSOCIATED TYROSINE TRANSPOSASE"/>
    <property type="match status" value="1"/>
</dbReference>
<dbReference type="PANTHER" id="PTHR36966">
    <property type="entry name" value="REP-ASSOCIATED TYROSINE TRANSPOSASE"/>
    <property type="match status" value="1"/>
</dbReference>
<evidence type="ECO:0000313" key="3">
    <source>
        <dbReference type="Proteomes" id="UP000219564"/>
    </source>
</evidence>
<proteinExistence type="predicted"/>
<sequence length="152" mass="17826">MPRPYSSALRLKDRSPEPGRIYLITTVTDHRRPIFSDFTLGRLVVNQLKHAHDEGIVQSIAWIVMPDHCQWLVELRHKTMGEVMCRVKSRSSRSINETTRSSERVWQKGYYDRALRKEDDLKATARYLINTPIRAQLTSRIGDYPLWDACWV</sequence>
<dbReference type="GO" id="GO:0006313">
    <property type="term" value="P:DNA transposition"/>
    <property type="evidence" value="ECO:0007669"/>
    <property type="project" value="InterPro"/>
</dbReference>
<dbReference type="InterPro" id="IPR002686">
    <property type="entry name" value="Transposase_17"/>
</dbReference>
<gene>
    <name evidence="2" type="ORF">PLUA15_40022</name>
</gene>
<dbReference type="AlphaFoldDB" id="A0AAX2H9J4"/>
<protein>
    <recommendedName>
        <fullName evidence="1">Transposase IS200-like domain-containing protein</fullName>
    </recommendedName>
</protein>
<dbReference type="NCBIfam" id="NF047646">
    <property type="entry name" value="REP_Tyr_transpos"/>
    <property type="match status" value="1"/>
</dbReference>
<dbReference type="InterPro" id="IPR036515">
    <property type="entry name" value="Transposase_17_sf"/>
</dbReference>
<dbReference type="GO" id="GO:0004803">
    <property type="term" value="F:transposase activity"/>
    <property type="evidence" value="ECO:0007669"/>
    <property type="project" value="InterPro"/>
</dbReference>
<dbReference type="Pfam" id="PF01797">
    <property type="entry name" value="Y1_Tnp"/>
    <property type="match status" value="1"/>
</dbReference>
<dbReference type="Proteomes" id="UP000219564">
    <property type="component" value="Unassembled WGS sequence"/>
</dbReference>
<comment type="caution">
    <text evidence="2">The sequence shown here is derived from an EMBL/GenBank/DDBJ whole genome shotgun (WGS) entry which is preliminary data.</text>
</comment>